<keyword evidence="8" id="KW-1185">Reference proteome</keyword>
<dbReference type="AlphaFoldDB" id="A0A4Q2IQT2"/>
<dbReference type="InterPro" id="IPR039418">
    <property type="entry name" value="LexA-like"/>
</dbReference>
<evidence type="ECO:0000256" key="3">
    <source>
        <dbReference type="ARBA" id="ARBA00023015"/>
    </source>
</evidence>
<dbReference type="GO" id="GO:0016020">
    <property type="term" value="C:membrane"/>
    <property type="evidence" value="ECO:0007669"/>
    <property type="project" value="InterPro"/>
</dbReference>
<protein>
    <submittedName>
        <fullName evidence="7">Helix-turn-helix transcriptional regulator</fullName>
    </submittedName>
</protein>
<dbReference type="GO" id="GO:0003677">
    <property type="term" value="F:DNA binding"/>
    <property type="evidence" value="ECO:0007669"/>
    <property type="project" value="UniProtKB-KW"/>
</dbReference>
<evidence type="ECO:0000256" key="5">
    <source>
        <dbReference type="ARBA" id="ARBA00023163"/>
    </source>
</evidence>
<keyword evidence="5" id="KW-0804">Transcription</keyword>
<dbReference type="InterPro" id="IPR001387">
    <property type="entry name" value="Cro/C1-type_HTH"/>
</dbReference>
<organism evidence="7 8">
    <name type="scientific">Sphingomonas desiccabilis</name>
    <dbReference type="NCBI Taxonomy" id="429134"/>
    <lineage>
        <taxon>Bacteria</taxon>
        <taxon>Pseudomonadati</taxon>
        <taxon>Pseudomonadota</taxon>
        <taxon>Alphaproteobacteria</taxon>
        <taxon>Sphingomonadales</taxon>
        <taxon>Sphingomonadaceae</taxon>
        <taxon>Sphingomonas</taxon>
    </lineage>
</organism>
<evidence type="ECO:0000256" key="1">
    <source>
        <dbReference type="ARBA" id="ARBA00022670"/>
    </source>
</evidence>
<dbReference type="InterPro" id="IPR015927">
    <property type="entry name" value="Peptidase_S24_S26A/B/C"/>
</dbReference>
<dbReference type="OrthoDB" id="528805at2"/>
<evidence type="ECO:0000256" key="4">
    <source>
        <dbReference type="ARBA" id="ARBA00023125"/>
    </source>
</evidence>
<feature type="domain" description="Peptidase S24/S26A/S26B/S26C" evidence="6">
    <location>
        <begin position="84"/>
        <end position="198"/>
    </location>
</feature>
<dbReference type="PANTHER" id="PTHR40661">
    <property type="match status" value="1"/>
</dbReference>
<dbReference type="GO" id="GO:0006508">
    <property type="term" value="P:proteolysis"/>
    <property type="evidence" value="ECO:0007669"/>
    <property type="project" value="UniProtKB-KW"/>
</dbReference>
<dbReference type="CDD" id="cd00093">
    <property type="entry name" value="HTH_XRE"/>
    <property type="match status" value="1"/>
</dbReference>
<evidence type="ECO:0000259" key="6">
    <source>
        <dbReference type="Pfam" id="PF00717"/>
    </source>
</evidence>
<accession>A0A4Q2IQT2</accession>
<keyword evidence="2" id="KW-0378">Hydrolase</keyword>
<dbReference type="RefSeq" id="WP_129342348.1">
    <property type="nucleotide sequence ID" value="NZ_JACIDD010000002.1"/>
</dbReference>
<name>A0A4Q2IQT2_9SPHN</name>
<dbReference type="GO" id="GO:0004252">
    <property type="term" value="F:serine-type endopeptidase activity"/>
    <property type="evidence" value="ECO:0007669"/>
    <property type="project" value="InterPro"/>
</dbReference>
<keyword evidence="3" id="KW-0805">Transcription regulation</keyword>
<dbReference type="Pfam" id="PF00717">
    <property type="entry name" value="Peptidase_S24"/>
    <property type="match status" value="1"/>
</dbReference>
<evidence type="ECO:0000256" key="2">
    <source>
        <dbReference type="ARBA" id="ARBA00022801"/>
    </source>
</evidence>
<sequence>MEPEQQRTVLAALAAERGESLAALSRLLGRNAAYLQQYLERGSPRMLREEDREKLARYFGVPEARLGGPAVPHSVAVPRLDLAASAGPGALVERESAAPLRLDGEFVRRLGVRPEVLSMIAVRGDSMAPTLEDGDSILVDTGARDGGEGVQVVRHEGVLLVKRLRKTKEGTALVSDNPGYPPIPVRTGDRLEIVGRVVWLARRLR</sequence>
<dbReference type="Proteomes" id="UP000292347">
    <property type="component" value="Unassembled WGS sequence"/>
</dbReference>
<dbReference type="PROSITE" id="PS00501">
    <property type="entry name" value="SPASE_I_1"/>
    <property type="match status" value="1"/>
</dbReference>
<reference evidence="7 8" key="1">
    <citation type="submission" date="2019-01" db="EMBL/GenBank/DDBJ databases">
        <title>Sphingomonas mucosissima sp. nov. and Sphingomonas desiccabilis sp. nov., from biological soil crusts in the Colorado Plateau, USA.</title>
        <authorList>
            <person name="Zhu D."/>
        </authorList>
    </citation>
    <scope>NUCLEOTIDE SEQUENCE [LARGE SCALE GENOMIC DNA]</scope>
    <source>
        <strain evidence="7 8">CP1D</strain>
    </source>
</reference>
<keyword evidence="1" id="KW-0645">Protease</keyword>
<gene>
    <name evidence="7" type="ORF">EO081_13260</name>
</gene>
<dbReference type="PANTHER" id="PTHR40661:SF3">
    <property type="entry name" value="FELS-1 PROPHAGE TRANSCRIPTIONAL REGULATOR"/>
    <property type="match status" value="1"/>
</dbReference>
<comment type="caution">
    <text evidence="7">The sequence shown here is derived from an EMBL/GenBank/DDBJ whole genome shotgun (WGS) entry which is preliminary data.</text>
</comment>
<dbReference type="CDD" id="cd06529">
    <property type="entry name" value="S24_LexA-like"/>
    <property type="match status" value="1"/>
</dbReference>
<evidence type="ECO:0000313" key="8">
    <source>
        <dbReference type="Proteomes" id="UP000292347"/>
    </source>
</evidence>
<dbReference type="EMBL" id="SDPT01000002">
    <property type="protein sequence ID" value="RXZ32136.1"/>
    <property type="molecule type" value="Genomic_DNA"/>
</dbReference>
<proteinExistence type="predicted"/>
<dbReference type="SUPFAM" id="SSF51306">
    <property type="entry name" value="LexA/Signal peptidase"/>
    <property type="match status" value="1"/>
</dbReference>
<dbReference type="InterPro" id="IPR036286">
    <property type="entry name" value="LexA/Signal_pep-like_sf"/>
</dbReference>
<dbReference type="InterPro" id="IPR019756">
    <property type="entry name" value="Pept_S26A_signal_pept_1_Ser-AS"/>
</dbReference>
<keyword evidence="4" id="KW-0238">DNA-binding</keyword>
<dbReference type="Gene3D" id="2.10.109.10">
    <property type="entry name" value="Umud Fragment, subunit A"/>
    <property type="match status" value="1"/>
</dbReference>
<evidence type="ECO:0000313" key="7">
    <source>
        <dbReference type="EMBL" id="RXZ32136.1"/>
    </source>
</evidence>